<evidence type="ECO:0000313" key="3">
    <source>
        <dbReference type="Proteomes" id="UP000256710"/>
    </source>
</evidence>
<sequence>MAEASRRLAADTFLADGSRWFLDAISCERPSYSGREQNFHVLPAQRRSDVGGAQARAEVDHSAGRRDSKALSPLMDEADQFHRYP</sequence>
<accession>A0ABY1V8T4</accession>
<organism evidence="2 3">
    <name type="scientific">Cupriavidus neocaledonicus</name>
    <dbReference type="NCBI Taxonomy" id="1040979"/>
    <lineage>
        <taxon>Bacteria</taxon>
        <taxon>Pseudomonadati</taxon>
        <taxon>Pseudomonadota</taxon>
        <taxon>Betaproteobacteria</taxon>
        <taxon>Burkholderiales</taxon>
        <taxon>Burkholderiaceae</taxon>
        <taxon>Cupriavidus</taxon>
    </lineage>
</organism>
<reference evidence="2 3" key="1">
    <citation type="submission" date="2018-01" db="EMBL/GenBank/DDBJ databases">
        <authorList>
            <person name="Clerissi C."/>
        </authorList>
    </citation>
    <scope>NUCLEOTIDE SEQUENCE [LARGE SCALE GENOMIC DNA]</scope>
    <source>
        <strain evidence="2">Cupriavidus taiwanensis STM 6082</strain>
    </source>
</reference>
<evidence type="ECO:0000313" key="2">
    <source>
        <dbReference type="EMBL" id="SOZ39176.1"/>
    </source>
</evidence>
<feature type="compositionally biased region" description="Basic and acidic residues" evidence="1">
    <location>
        <begin position="57"/>
        <end position="69"/>
    </location>
</feature>
<proteinExistence type="predicted"/>
<name>A0ABY1V8T4_9BURK</name>
<evidence type="ECO:0000256" key="1">
    <source>
        <dbReference type="SAM" id="MobiDB-lite"/>
    </source>
</evidence>
<feature type="region of interest" description="Disordered" evidence="1">
    <location>
        <begin position="46"/>
        <end position="85"/>
    </location>
</feature>
<protein>
    <recommendedName>
        <fullName evidence="4">Transposase</fullName>
    </recommendedName>
</protein>
<gene>
    <name evidence="2" type="ORF">CBM2605_B140002</name>
</gene>
<dbReference type="Proteomes" id="UP000256710">
    <property type="component" value="Unassembled WGS sequence"/>
</dbReference>
<keyword evidence="3" id="KW-1185">Reference proteome</keyword>
<evidence type="ECO:0008006" key="4">
    <source>
        <dbReference type="Google" id="ProtNLM"/>
    </source>
</evidence>
<comment type="caution">
    <text evidence="2">The sequence shown here is derived from an EMBL/GenBank/DDBJ whole genome shotgun (WGS) entry which is preliminary data.</text>
</comment>
<dbReference type="EMBL" id="OFTC01000037">
    <property type="protein sequence ID" value="SOZ39176.1"/>
    <property type="molecule type" value="Genomic_DNA"/>
</dbReference>